<accession>A0A1H4KS14</accession>
<dbReference type="InterPro" id="IPR014519">
    <property type="entry name" value="UCP024492"/>
</dbReference>
<reference evidence="2" key="1">
    <citation type="submission" date="2016-10" db="EMBL/GenBank/DDBJ databases">
        <authorList>
            <person name="Varghese N."/>
            <person name="Submissions S."/>
        </authorList>
    </citation>
    <scope>NUCLEOTIDE SEQUENCE [LARGE SCALE GENOMIC DNA]</scope>
    <source>
        <strain evidence="2">DSM 44498</strain>
    </source>
</reference>
<dbReference type="InterPro" id="IPR007438">
    <property type="entry name" value="DUF488"/>
</dbReference>
<organism evidence="1 2">
    <name type="scientific">Rhodococcus koreensis</name>
    <dbReference type="NCBI Taxonomy" id="99653"/>
    <lineage>
        <taxon>Bacteria</taxon>
        <taxon>Bacillati</taxon>
        <taxon>Actinomycetota</taxon>
        <taxon>Actinomycetes</taxon>
        <taxon>Mycobacteriales</taxon>
        <taxon>Nocardiaceae</taxon>
        <taxon>Rhodococcus</taxon>
    </lineage>
</organism>
<keyword evidence="2" id="KW-1185">Reference proteome</keyword>
<evidence type="ECO:0000313" key="1">
    <source>
        <dbReference type="EMBL" id="SEB61291.1"/>
    </source>
</evidence>
<dbReference type="RefSeq" id="WP_072948244.1">
    <property type="nucleotide sequence ID" value="NZ_FNSV01000005.1"/>
</dbReference>
<evidence type="ECO:0008006" key="3">
    <source>
        <dbReference type="Google" id="ProtNLM"/>
    </source>
</evidence>
<dbReference type="PANTHER" id="PTHR39337">
    <property type="entry name" value="BLR5642 PROTEIN"/>
    <property type="match status" value="1"/>
</dbReference>
<dbReference type="PIRSF" id="PIRSF024492">
    <property type="entry name" value="UCP024492"/>
    <property type="match status" value="1"/>
</dbReference>
<dbReference type="PANTHER" id="PTHR39337:SF1">
    <property type="entry name" value="BLR5642 PROTEIN"/>
    <property type="match status" value="1"/>
</dbReference>
<sequence>MARSTSLTSALVSVGYEGRSAKELVDRLKLENVQVLVDVRLTPLSRKPGLSKTKLAAALRAVGIEYVHYKALGNPKDNRDGFRHGAPESRDRFREVLGTAEATDALQHVVELLDGGVVALLCFERDHSTCHRNLVVDALRETCPDIAVVHV</sequence>
<evidence type="ECO:0000313" key="2">
    <source>
        <dbReference type="Proteomes" id="UP000183561"/>
    </source>
</evidence>
<dbReference type="Proteomes" id="UP000183561">
    <property type="component" value="Unassembled WGS sequence"/>
</dbReference>
<dbReference type="Pfam" id="PF04343">
    <property type="entry name" value="DUF488"/>
    <property type="match status" value="1"/>
</dbReference>
<dbReference type="OrthoDB" id="9789109at2"/>
<dbReference type="AlphaFoldDB" id="A0A1H4KS14"/>
<dbReference type="EMBL" id="FNSV01000005">
    <property type="protein sequence ID" value="SEB61291.1"/>
    <property type="molecule type" value="Genomic_DNA"/>
</dbReference>
<proteinExistence type="predicted"/>
<name>A0A1H4KS14_9NOCA</name>
<gene>
    <name evidence="1" type="ORF">SAMN04490239_0865</name>
</gene>
<protein>
    <recommendedName>
        <fullName evidence="3">DUF488 domain-containing protein</fullName>
    </recommendedName>
</protein>